<evidence type="ECO:0008006" key="3">
    <source>
        <dbReference type="Google" id="ProtNLM"/>
    </source>
</evidence>
<evidence type="ECO:0000313" key="1">
    <source>
        <dbReference type="EMBL" id="AML53730.1"/>
    </source>
</evidence>
<proteinExistence type="predicted"/>
<gene>
    <name evidence="1" type="ORF">RC74_17570</name>
</gene>
<sequence>MTEKKTTGARQISAHPNLSRVIDADTIVVGEIHVRLDGISAPERGHKAYTKGKWFVADLMHKATDVICDLEGRKTYDREVGACYFIMEDGQRIDPQAEVVKAGFARDCPRYSGGRYQNLETPESRALPFPKYC</sequence>
<reference evidence="1 2" key="1">
    <citation type="submission" date="2016-02" db="EMBL/GenBank/DDBJ databases">
        <title>Complete genome sequence of Halocynthiibacter arcticus PAMC 20958t from arctic marine sediment.</title>
        <authorList>
            <person name="Lee Y.M."/>
            <person name="Baek K."/>
            <person name="Lee H.K."/>
            <person name="Shin S.C."/>
        </authorList>
    </citation>
    <scope>NUCLEOTIDE SEQUENCE [LARGE SCALE GENOMIC DNA]</scope>
    <source>
        <strain evidence="1">PAMC 20958</strain>
    </source>
</reference>
<evidence type="ECO:0000313" key="2">
    <source>
        <dbReference type="Proteomes" id="UP000070371"/>
    </source>
</evidence>
<dbReference type="SUPFAM" id="SSF50199">
    <property type="entry name" value="Staphylococcal nuclease"/>
    <property type="match status" value="1"/>
</dbReference>
<protein>
    <recommendedName>
        <fullName evidence="3">TNase-like domain-containing protein</fullName>
    </recommendedName>
</protein>
<dbReference type="Gene3D" id="2.40.50.90">
    <property type="match status" value="1"/>
</dbReference>
<keyword evidence="2" id="KW-1185">Reference proteome</keyword>
<organism evidence="1 2">
    <name type="scientific">Falsihalocynthiibacter arcticus</name>
    <dbReference type="NCBI Taxonomy" id="1579316"/>
    <lineage>
        <taxon>Bacteria</taxon>
        <taxon>Pseudomonadati</taxon>
        <taxon>Pseudomonadota</taxon>
        <taxon>Alphaproteobacteria</taxon>
        <taxon>Rhodobacterales</taxon>
        <taxon>Roseobacteraceae</taxon>
        <taxon>Falsihalocynthiibacter</taxon>
    </lineage>
</organism>
<dbReference type="KEGG" id="hat:RC74_17570"/>
<accession>A0A126V618</accession>
<name>A0A126V618_9RHOB</name>
<dbReference type="AlphaFoldDB" id="A0A126V618"/>
<dbReference type="InterPro" id="IPR035437">
    <property type="entry name" value="SNase_OB-fold_sf"/>
</dbReference>
<dbReference type="STRING" id="1579316.RC74_17570"/>
<dbReference type="EMBL" id="CP014327">
    <property type="protein sequence ID" value="AML53730.1"/>
    <property type="molecule type" value="Genomic_DNA"/>
</dbReference>
<dbReference type="Proteomes" id="UP000070371">
    <property type="component" value="Chromosome"/>
</dbReference>